<comment type="caution">
    <text evidence="19">The sequence shown here is derived from an EMBL/GenBank/DDBJ whole genome shotgun (WGS) entry which is preliminary data.</text>
</comment>
<evidence type="ECO:0000256" key="4">
    <source>
        <dbReference type="ARBA" id="ARBA00022737"/>
    </source>
</evidence>
<name>A0A554LWA5_9BACT</name>
<dbReference type="PROSITE" id="PS00211">
    <property type="entry name" value="ABC_TRANSPORTER_1"/>
    <property type="match status" value="2"/>
</dbReference>
<sequence>MNEENIVVRGARVHNLKNINITIPKNKLTVITGLSGSGKSSLAFDVIYAEGQRRYIESMTSFSRQFLNGLEKPDVDYIKGLSPTLAIDQKTAGRTPRSTVGTMSEVYDYLRLLFSKVGQPSPPAGGLPVAAFSFNAPAGACPDCHGLGKRWEIAPNLIVPNPKLTLSEGAIRPWARLTGQSVKYLQELTKLSRRHKFSMDEEVGKLSVAIKKIILFGEPRLLRGEPAIGRGEPASGRGKPNGSPPAGEFAGVIPELQNRYNTTDSDYLKREIESYMIEKECRLCAGARLNQASLKVKIGAQNIAEMSALPIIHLKNLLQRLKWENHHQQIAGQIIPEIIQRLDFLIELGLSYLSLNRSSDTLAGGEAQRIRLAALLSAGLTGVIYILDEPSIGLHQADQKKLLKILKYLRDLGNTVIVVEHDLETIKEADWVIDVGPGAGFNGGKIIASGQPNQVAKNVNSLTGDYLSGRKKIAPPAGRRRPSWSKALKIIGASANNLKDIDATIPLGLLVGVAGVSGSGKSTLIYDILARTLNKKLYRAKKEPGSHKKIEGLERIGKIVDIDQAPIGRMPRSNVVTYTGIFNLIRYLFADQPTAKNRDFPAARFSFNLKGGRCETCRGDGVIKIEMHFMPDIYATCQTCQGKKYNQETLEINYQGKNIADILQMTVSQAKAFFIKEAKISQKLQILEDIGLGYLPLGQPAPTFSGGEAQRIKLAAELMRPQETVGRTLYILDEPTTGLHPEDIKRLLAILQSLVAVGNSVIVIEHHLDVLAACDWLIDLGPAGGEDGGRLVSQGTPEKISQSEKSLTGKFLRTLLA</sequence>
<evidence type="ECO:0000256" key="1">
    <source>
        <dbReference type="ARBA" id="ARBA00004496"/>
    </source>
</evidence>
<keyword evidence="10" id="KW-0067">ATP-binding</keyword>
<evidence type="ECO:0000313" key="20">
    <source>
        <dbReference type="Proteomes" id="UP000318711"/>
    </source>
</evidence>
<feature type="domain" description="ABC transporter" evidence="18">
    <location>
        <begin position="479"/>
        <end position="807"/>
    </location>
</feature>
<evidence type="ECO:0000256" key="17">
    <source>
        <dbReference type="SAM" id="MobiDB-lite"/>
    </source>
</evidence>
<evidence type="ECO:0000256" key="2">
    <source>
        <dbReference type="ARBA" id="ARBA00022490"/>
    </source>
</evidence>
<dbReference type="InterPro" id="IPR003593">
    <property type="entry name" value="AAA+_ATPase"/>
</dbReference>
<dbReference type="AlphaFoldDB" id="A0A554LWA5"/>
<evidence type="ECO:0000256" key="15">
    <source>
        <dbReference type="ARBA" id="ARBA00039316"/>
    </source>
</evidence>
<evidence type="ECO:0000256" key="9">
    <source>
        <dbReference type="ARBA" id="ARBA00022833"/>
    </source>
</evidence>
<dbReference type="InterPro" id="IPR017871">
    <property type="entry name" value="ABC_transporter-like_CS"/>
</dbReference>
<dbReference type="Gene3D" id="3.40.50.300">
    <property type="entry name" value="P-loop containing nucleotide triphosphate hydrolases"/>
    <property type="match status" value="2"/>
</dbReference>
<dbReference type="InterPro" id="IPR027417">
    <property type="entry name" value="P-loop_NTPase"/>
</dbReference>
<dbReference type="GO" id="GO:0005524">
    <property type="term" value="F:ATP binding"/>
    <property type="evidence" value="ECO:0007669"/>
    <property type="project" value="UniProtKB-KW"/>
</dbReference>
<accession>A0A554LWA5</accession>
<dbReference type="Gene3D" id="1.10.8.280">
    <property type="entry name" value="ABC transporter ATPase domain-like"/>
    <property type="match status" value="1"/>
</dbReference>
<dbReference type="GO" id="GO:0005737">
    <property type="term" value="C:cytoplasm"/>
    <property type="evidence" value="ECO:0007669"/>
    <property type="project" value="UniProtKB-SubCell"/>
</dbReference>
<keyword evidence="6" id="KW-0227">DNA damage</keyword>
<keyword evidence="8" id="KW-0863">Zinc-finger</keyword>
<dbReference type="Gene3D" id="1.20.1580.10">
    <property type="entry name" value="ABC transporter ATPase like domain"/>
    <property type="match status" value="2"/>
</dbReference>
<feature type="domain" description="ABC transporter" evidence="18">
    <location>
        <begin position="1"/>
        <end position="462"/>
    </location>
</feature>
<gene>
    <name evidence="19" type="ORF">CEN88_151</name>
</gene>
<keyword evidence="7" id="KW-0228">DNA excision</keyword>
<evidence type="ECO:0000256" key="8">
    <source>
        <dbReference type="ARBA" id="ARBA00022771"/>
    </source>
</evidence>
<protein>
    <recommendedName>
        <fullName evidence="15">UvrABC system protein A</fullName>
    </recommendedName>
    <alternativeName>
        <fullName evidence="16">Excinuclease ABC subunit A</fullName>
    </alternativeName>
</protein>
<dbReference type="GO" id="GO:0006289">
    <property type="term" value="P:nucleotide-excision repair"/>
    <property type="evidence" value="ECO:0007669"/>
    <property type="project" value="InterPro"/>
</dbReference>
<keyword evidence="12" id="KW-0238">DNA-binding</keyword>
<evidence type="ECO:0000256" key="3">
    <source>
        <dbReference type="ARBA" id="ARBA00022723"/>
    </source>
</evidence>
<keyword evidence="13" id="KW-0234">DNA repair</keyword>
<keyword evidence="9" id="KW-0862">Zinc</keyword>
<evidence type="ECO:0000256" key="13">
    <source>
        <dbReference type="ARBA" id="ARBA00023204"/>
    </source>
</evidence>
<proteinExistence type="inferred from homology"/>
<dbReference type="Pfam" id="PF17755">
    <property type="entry name" value="UvrA_DNA-bind"/>
    <property type="match status" value="1"/>
</dbReference>
<evidence type="ECO:0000256" key="6">
    <source>
        <dbReference type="ARBA" id="ARBA00022763"/>
    </source>
</evidence>
<dbReference type="InterPro" id="IPR004602">
    <property type="entry name" value="UvrA"/>
</dbReference>
<keyword evidence="11" id="KW-0267">Excision nuclease</keyword>
<dbReference type="Proteomes" id="UP000318711">
    <property type="component" value="Unassembled WGS sequence"/>
</dbReference>
<evidence type="ECO:0000256" key="10">
    <source>
        <dbReference type="ARBA" id="ARBA00022840"/>
    </source>
</evidence>
<dbReference type="GO" id="GO:0003677">
    <property type="term" value="F:DNA binding"/>
    <property type="evidence" value="ECO:0007669"/>
    <property type="project" value="UniProtKB-KW"/>
</dbReference>
<dbReference type="GO" id="GO:0008270">
    <property type="term" value="F:zinc ion binding"/>
    <property type="evidence" value="ECO:0007669"/>
    <property type="project" value="UniProtKB-KW"/>
</dbReference>
<organism evidence="19 20">
    <name type="scientific">Candidatus Berkelbacteria bacterium Licking1014_2</name>
    <dbReference type="NCBI Taxonomy" id="2017146"/>
    <lineage>
        <taxon>Bacteria</taxon>
        <taxon>Candidatus Berkelbacteria</taxon>
    </lineage>
</organism>
<comment type="similarity">
    <text evidence="14">Belongs to the ABC transporter superfamily. UvrA family.</text>
</comment>
<dbReference type="PANTHER" id="PTHR43152">
    <property type="entry name" value="UVRABC SYSTEM PROTEIN A"/>
    <property type="match status" value="1"/>
</dbReference>
<evidence type="ECO:0000256" key="12">
    <source>
        <dbReference type="ARBA" id="ARBA00023125"/>
    </source>
</evidence>
<dbReference type="InterPro" id="IPR003439">
    <property type="entry name" value="ABC_transporter-like_ATP-bd"/>
</dbReference>
<evidence type="ECO:0000313" key="19">
    <source>
        <dbReference type="EMBL" id="TSC97138.1"/>
    </source>
</evidence>
<evidence type="ECO:0000256" key="16">
    <source>
        <dbReference type="ARBA" id="ARBA00042156"/>
    </source>
</evidence>
<dbReference type="PANTHER" id="PTHR43152:SF1">
    <property type="entry name" value="UVRA PROTEIN"/>
    <property type="match status" value="1"/>
</dbReference>
<evidence type="ECO:0000259" key="18">
    <source>
        <dbReference type="PROSITE" id="PS50893"/>
    </source>
</evidence>
<comment type="subcellular location">
    <subcellularLocation>
        <location evidence="1">Cytoplasm</location>
    </subcellularLocation>
</comment>
<evidence type="ECO:0000256" key="11">
    <source>
        <dbReference type="ARBA" id="ARBA00022881"/>
    </source>
</evidence>
<dbReference type="GO" id="GO:0009380">
    <property type="term" value="C:excinuclease repair complex"/>
    <property type="evidence" value="ECO:0007669"/>
    <property type="project" value="InterPro"/>
</dbReference>
<feature type="region of interest" description="Disordered" evidence="17">
    <location>
        <begin position="226"/>
        <end position="248"/>
    </location>
</feature>
<evidence type="ECO:0000256" key="7">
    <source>
        <dbReference type="ARBA" id="ARBA00022769"/>
    </source>
</evidence>
<keyword evidence="2" id="KW-0963">Cytoplasm</keyword>
<dbReference type="SUPFAM" id="SSF52540">
    <property type="entry name" value="P-loop containing nucleoside triphosphate hydrolases"/>
    <property type="match status" value="2"/>
</dbReference>
<dbReference type="InterPro" id="IPR041552">
    <property type="entry name" value="UvrA_DNA-bd"/>
</dbReference>
<keyword evidence="4" id="KW-0677">Repeat</keyword>
<dbReference type="EMBL" id="VMGL01000012">
    <property type="protein sequence ID" value="TSC97138.1"/>
    <property type="molecule type" value="Genomic_DNA"/>
</dbReference>
<dbReference type="SMART" id="SM00382">
    <property type="entry name" value="AAA"/>
    <property type="match status" value="2"/>
</dbReference>
<keyword evidence="3" id="KW-0479">Metal-binding</keyword>
<dbReference type="NCBIfam" id="TIGR00630">
    <property type="entry name" value="uvra"/>
    <property type="match status" value="1"/>
</dbReference>
<reference evidence="19 20" key="1">
    <citation type="submission" date="2017-07" db="EMBL/GenBank/DDBJ databases">
        <title>Mechanisms for carbon and nitrogen cycling indicate functional differentiation within the Candidate Phyla Radiation.</title>
        <authorList>
            <person name="Danczak R.E."/>
            <person name="Johnston M.D."/>
            <person name="Kenah C."/>
            <person name="Slattery M."/>
            <person name="Wrighton K.C."/>
            <person name="Wilkins M.J."/>
        </authorList>
    </citation>
    <scope>NUCLEOTIDE SEQUENCE [LARGE SCALE GENOMIC DNA]</scope>
    <source>
        <strain evidence="19">Licking1014_2</strain>
    </source>
</reference>
<evidence type="ECO:0000256" key="5">
    <source>
        <dbReference type="ARBA" id="ARBA00022741"/>
    </source>
</evidence>
<dbReference type="GO" id="GO:0004518">
    <property type="term" value="F:nuclease activity"/>
    <property type="evidence" value="ECO:0007669"/>
    <property type="project" value="UniProtKB-KW"/>
</dbReference>
<dbReference type="CDD" id="cd03271">
    <property type="entry name" value="ABC_UvrA_II"/>
    <property type="match status" value="1"/>
</dbReference>
<dbReference type="PROSITE" id="PS50893">
    <property type="entry name" value="ABC_TRANSPORTER_2"/>
    <property type="match status" value="2"/>
</dbReference>
<dbReference type="GO" id="GO:0016887">
    <property type="term" value="F:ATP hydrolysis activity"/>
    <property type="evidence" value="ECO:0007669"/>
    <property type="project" value="InterPro"/>
</dbReference>
<evidence type="ECO:0000256" key="14">
    <source>
        <dbReference type="ARBA" id="ARBA00038000"/>
    </source>
</evidence>
<keyword evidence="5" id="KW-0547">Nucleotide-binding</keyword>